<organism evidence="8 9">
    <name type="scientific">Shewanella morhuae</name>
    <dbReference type="NCBI Taxonomy" id="365591"/>
    <lineage>
        <taxon>Bacteria</taxon>
        <taxon>Pseudomonadati</taxon>
        <taxon>Pseudomonadota</taxon>
        <taxon>Gammaproteobacteria</taxon>
        <taxon>Alteromonadales</taxon>
        <taxon>Shewanellaceae</taxon>
        <taxon>Shewanella</taxon>
    </lineage>
</organism>
<feature type="transmembrane region" description="Helical" evidence="7">
    <location>
        <begin position="283"/>
        <end position="302"/>
    </location>
</feature>
<dbReference type="InterPro" id="IPR014047">
    <property type="entry name" value="Chr_Tranpt_l_chain"/>
</dbReference>
<evidence type="ECO:0000256" key="7">
    <source>
        <dbReference type="SAM" id="Phobius"/>
    </source>
</evidence>
<feature type="transmembrane region" description="Helical" evidence="7">
    <location>
        <begin position="218"/>
        <end position="236"/>
    </location>
</feature>
<feature type="transmembrane region" description="Helical" evidence="7">
    <location>
        <begin position="107"/>
        <end position="128"/>
    </location>
</feature>
<feature type="transmembrane region" description="Helical" evidence="7">
    <location>
        <begin position="189"/>
        <end position="206"/>
    </location>
</feature>
<keyword evidence="6 7" id="KW-0472">Membrane</keyword>
<dbReference type="RefSeq" id="WP_115406204.1">
    <property type="nucleotide sequence ID" value="NZ_BPFE01000117.1"/>
</dbReference>
<comment type="subcellular location">
    <subcellularLocation>
        <location evidence="1">Cell membrane</location>
        <topology evidence="1">Multi-pass membrane protein</topology>
    </subcellularLocation>
</comment>
<dbReference type="AlphaFoldDB" id="A0A380AEE6"/>
<gene>
    <name evidence="8" type="ORF">NCTC10736_02184</name>
</gene>
<dbReference type="NCBIfam" id="TIGR00937">
    <property type="entry name" value="2A51"/>
    <property type="match status" value="1"/>
</dbReference>
<dbReference type="GO" id="GO:0005886">
    <property type="term" value="C:plasma membrane"/>
    <property type="evidence" value="ECO:0007669"/>
    <property type="project" value="UniProtKB-SubCell"/>
</dbReference>
<sequence>MLQIFLRFFTLGLMSFGGPAAHIGYFRHTFVNELGWLDDKRYASLVALSQFIPGPGSSQVGFAIGYHRGGLAGALAAFIGFTLPSFVLMYLLAVTTAAWLANHYVQGMIYGLKLMAVVVVADAVLAMFTQFCQRQSARLLMLVSAAAMLMAPFMWTQMALLLVAATVGIYTLSAMQDDVTPLAPIRLNYVYLLLFLVLLIGSFFTVQLGPETSIFGEFYRVGSLVFGGGHVVLPLLETAVGDTLSGDRFLTGYAFAQAVPGPMFTFASFLGAEMLLDSPLKGAAIATAAIFLPGFLLMLVALKSWHAIAARPKIAGAIAGVNACVVGLLAAALYQPVFSQAVFSAKDMALVLLGFGVLKLFRPSMLLLVVGFSLSGMLLHSL</sequence>
<reference evidence="8 9" key="1">
    <citation type="submission" date="2018-06" db="EMBL/GenBank/DDBJ databases">
        <authorList>
            <consortium name="Pathogen Informatics"/>
            <person name="Doyle S."/>
        </authorList>
    </citation>
    <scope>NUCLEOTIDE SEQUENCE [LARGE SCALE GENOMIC DNA]</scope>
    <source>
        <strain evidence="8 9">NCTC10736</strain>
    </source>
</reference>
<protein>
    <submittedName>
        <fullName evidence="8">Chromate transporter, chromate ion transporter (CHR) family</fullName>
    </submittedName>
</protein>
<dbReference type="PANTHER" id="PTHR33567:SF3">
    <property type="entry name" value="CHROMATE ION TRANSPORTER (EUROFUNG)"/>
    <property type="match status" value="1"/>
</dbReference>
<evidence type="ECO:0000313" key="9">
    <source>
        <dbReference type="Proteomes" id="UP000255061"/>
    </source>
</evidence>
<evidence type="ECO:0000256" key="1">
    <source>
        <dbReference type="ARBA" id="ARBA00004651"/>
    </source>
</evidence>
<dbReference type="PIRSF" id="PIRSF004810">
    <property type="entry name" value="ChrA"/>
    <property type="match status" value="1"/>
</dbReference>
<keyword evidence="5 7" id="KW-1133">Transmembrane helix</keyword>
<evidence type="ECO:0000256" key="3">
    <source>
        <dbReference type="ARBA" id="ARBA00022475"/>
    </source>
</evidence>
<feature type="transmembrane region" description="Helical" evidence="7">
    <location>
        <begin position="71"/>
        <end position="101"/>
    </location>
</feature>
<keyword evidence="4 7" id="KW-0812">Transmembrane</keyword>
<feature type="transmembrane region" description="Helical" evidence="7">
    <location>
        <begin position="140"/>
        <end position="169"/>
    </location>
</feature>
<evidence type="ECO:0000256" key="2">
    <source>
        <dbReference type="ARBA" id="ARBA00005262"/>
    </source>
</evidence>
<dbReference type="Pfam" id="PF02417">
    <property type="entry name" value="Chromate_transp"/>
    <property type="match status" value="2"/>
</dbReference>
<dbReference type="InterPro" id="IPR003370">
    <property type="entry name" value="Chromate_transpt"/>
</dbReference>
<proteinExistence type="inferred from homology"/>
<dbReference type="EMBL" id="UGYV01000001">
    <property type="protein sequence ID" value="SUI78668.1"/>
    <property type="molecule type" value="Genomic_DNA"/>
</dbReference>
<name>A0A380AEE6_9GAMM</name>
<comment type="similarity">
    <text evidence="2">Belongs to the chromate ion transporter (CHR) (TC 2.A.51) family.</text>
</comment>
<evidence type="ECO:0000313" key="8">
    <source>
        <dbReference type="EMBL" id="SUI78668.1"/>
    </source>
</evidence>
<evidence type="ECO:0000256" key="5">
    <source>
        <dbReference type="ARBA" id="ARBA00022989"/>
    </source>
</evidence>
<evidence type="ECO:0000256" key="4">
    <source>
        <dbReference type="ARBA" id="ARBA00022692"/>
    </source>
</evidence>
<feature type="transmembrane region" description="Helical" evidence="7">
    <location>
        <begin position="314"/>
        <end position="334"/>
    </location>
</feature>
<dbReference type="GO" id="GO:0015109">
    <property type="term" value="F:chromate transmembrane transporter activity"/>
    <property type="evidence" value="ECO:0007669"/>
    <property type="project" value="InterPro"/>
</dbReference>
<keyword evidence="3" id="KW-1003">Cell membrane</keyword>
<dbReference type="Proteomes" id="UP000255061">
    <property type="component" value="Unassembled WGS sequence"/>
</dbReference>
<dbReference type="PANTHER" id="PTHR33567">
    <property type="entry name" value="CHROMATE ION TRANSPORTER (EUROFUNG)"/>
    <property type="match status" value="1"/>
</dbReference>
<evidence type="ECO:0000256" key="6">
    <source>
        <dbReference type="ARBA" id="ARBA00023136"/>
    </source>
</evidence>
<accession>A0A380AEE6</accession>